<organism evidence="1 2">
    <name type="scientific">Durusdinium trenchii</name>
    <dbReference type="NCBI Taxonomy" id="1381693"/>
    <lineage>
        <taxon>Eukaryota</taxon>
        <taxon>Sar</taxon>
        <taxon>Alveolata</taxon>
        <taxon>Dinophyceae</taxon>
        <taxon>Suessiales</taxon>
        <taxon>Symbiodiniaceae</taxon>
        <taxon>Durusdinium</taxon>
    </lineage>
</organism>
<evidence type="ECO:0000313" key="1">
    <source>
        <dbReference type="EMBL" id="CAK9021685.1"/>
    </source>
</evidence>
<evidence type="ECO:0000313" key="2">
    <source>
        <dbReference type="Proteomes" id="UP001642484"/>
    </source>
</evidence>
<gene>
    <name evidence="1" type="ORF">CCMP2556_LOCUS14533</name>
</gene>
<feature type="non-terminal residue" evidence="1">
    <location>
        <position position="69"/>
    </location>
</feature>
<proteinExistence type="predicted"/>
<accession>A0ABP0K4J0</accession>
<comment type="caution">
    <text evidence="1">The sequence shown here is derived from an EMBL/GenBank/DDBJ whole genome shotgun (WGS) entry which is preliminary data.</text>
</comment>
<dbReference type="EMBL" id="CAXAMN010007449">
    <property type="protein sequence ID" value="CAK9021685.1"/>
    <property type="molecule type" value="Genomic_DNA"/>
</dbReference>
<sequence length="69" mass="7716">MASLAGVVDEWDSSADLRERMREKRRLFLPEEGKETLSATVACCSMNFEVLKPLAQRLQNPPGTVGMFT</sequence>
<keyword evidence="2" id="KW-1185">Reference proteome</keyword>
<name>A0ABP0K4J0_9DINO</name>
<dbReference type="Proteomes" id="UP001642484">
    <property type="component" value="Unassembled WGS sequence"/>
</dbReference>
<reference evidence="1 2" key="1">
    <citation type="submission" date="2024-02" db="EMBL/GenBank/DDBJ databases">
        <authorList>
            <person name="Chen Y."/>
            <person name="Shah S."/>
            <person name="Dougan E. K."/>
            <person name="Thang M."/>
            <person name="Chan C."/>
        </authorList>
    </citation>
    <scope>NUCLEOTIDE SEQUENCE [LARGE SCALE GENOMIC DNA]</scope>
</reference>
<protein>
    <submittedName>
        <fullName evidence="1">Uncharacterized protein</fullName>
    </submittedName>
</protein>